<keyword evidence="12" id="KW-1185">Reference proteome</keyword>
<feature type="region of interest" description="Disordered" evidence="8">
    <location>
        <begin position="1112"/>
        <end position="1164"/>
    </location>
</feature>
<comment type="caution">
    <text evidence="11">The sequence shown here is derived from an EMBL/GenBank/DDBJ whole genome shotgun (WGS) entry which is preliminary data.</text>
</comment>
<evidence type="ECO:0000256" key="3">
    <source>
        <dbReference type="ARBA" id="ARBA00022574"/>
    </source>
</evidence>
<evidence type="ECO:0000313" key="11">
    <source>
        <dbReference type="EMBL" id="KAF2154592.1"/>
    </source>
</evidence>
<sequence>MLWYLLYPFRGTRDPPLPSSESLIRRAFYRHGALTARYWLAVMLAAVATGVILSYPAVFMSDFPPGGINGLPHHVWTGSASFESRTEKQPDLEMRQVWLRGGYMKALNTSVLLEAFNLQRELLSVHTSSEVDSPSAFRHRNDWAVHSPTIFWRNSVDLFNSDDDPLLTINEFNHDATFSHLDLRSMSVFAGKSFRKNRLVAADALVLTLLSRHNSSIGAIWDASLKSISTHEDQLPWTVQNSANTTNHDSIYEYKFQPLSLNQYWALIGAYLCMGIYTVASLRRLKAFKSRFGVIVTAITQMTTSILASFTICGLLRINLAQIPQEAYPFVVLSIGLENIFRLINAVLAYPPEMATTQRIANGLGDAGIASVASAAQNLAILWVLSHLVSPGVAAFCAFAAIALLFDFFFLITFFVAVLNVDIRRLELQDSLSRQSRPRIIAKRKKTTERQSWVDALIQGKVPFSTRMAGSAITVTFVMLLNWHFSDNNISVLGISPWSTPSTKQYFPTLGSDRAPTAPLNRTLTLASWMRPQNASTAAAQFMHVVKPGIQSFTARVFDPVVIVVGGADRTGIPPPEDTWLIAIRELAINHFYPFALAVVFVVAFVTVLMNFLLWDARAEAEEIDLVLDEGPLSCKTVETSHKLDIVHLANAACGKVLSTGLDRSLSLATKDRTTKKYTKLNLELSNSPDTSDISVHWPIDTCIVDGSTGHLAALCRDSTILLGKAHEGTFSRAVKTNLEGWTQSPVLFEFITRPLRTASECVLLILSRDGTLLELGLAVETPTLTSIATGHQGIVAATQMIPSSVTSGALVTSIPPMENIGPQLVFLNHLGSLHQYYWHPHSRTWTPLSLRPTIDRPSIPLPLLRDSWIHPVPTLNIYLLCTPDDLQIIDAHTLRSCSTLRLSSARRSTIRVLHSDPVQCRQCANFATSVFCLAYTSLLDNSLVHTSYTNPYAPPNSSSKIPICIAGAGRRCTSLLHAIGSETRLPSPGKWESTSRLCLAGVRRTASPTTLTPPQSTPVHLEPESPLRRRRRQSAAEQPDKEGDEWEAYLYSHTGSYHAIPVPSLDINGDGQVQGQGQLFAHTLGPVAKLGSNTVGVALGNAVVVVDVNENPDAPDEEGGRRTSWTPEDGGGGVWAGLRRSGSRGKGRGGAGGVGRMTRRLGG</sequence>
<evidence type="ECO:0000256" key="1">
    <source>
        <dbReference type="ARBA" id="ARBA00004240"/>
    </source>
</evidence>
<keyword evidence="9" id="KW-0812">Transmembrane</keyword>
<keyword evidence="7 9" id="KW-0472">Membrane</keyword>
<dbReference type="GO" id="GO:0032934">
    <property type="term" value="F:sterol binding"/>
    <property type="evidence" value="ECO:0007669"/>
    <property type="project" value="InterPro"/>
</dbReference>
<dbReference type="OrthoDB" id="1914839at2759"/>
<keyword evidence="3" id="KW-0853">WD repeat</keyword>
<dbReference type="AlphaFoldDB" id="A0A9P4J6Z0"/>
<feature type="transmembrane region" description="Helical" evidence="9">
    <location>
        <begin position="330"/>
        <end position="351"/>
    </location>
</feature>
<gene>
    <name evidence="11" type="ORF">K461DRAFT_275719</name>
</gene>
<feature type="transmembrane region" description="Helical" evidence="9">
    <location>
        <begin position="264"/>
        <end position="282"/>
    </location>
</feature>
<keyword evidence="5" id="KW-0256">Endoplasmic reticulum</keyword>
<dbReference type="GO" id="GO:0000139">
    <property type="term" value="C:Golgi membrane"/>
    <property type="evidence" value="ECO:0007669"/>
    <property type="project" value="UniProtKB-SubCell"/>
</dbReference>
<keyword evidence="4" id="KW-0677">Repeat</keyword>
<dbReference type="EMBL" id="ML996083">
    <property type="protein sequence ID" value="KAF2154592.1"/>
    <property type="molecule type" value="Genomic_DNA"/>
</dbReference>
<dbReference type="PANTHER" id="PTHR46378">
    <property type="entry name" value="STEROL REGULATORY ELEMENT-BINDING PROTEIN CLEAVAGE-ACTIVATING PROTEIN"/>
    <property type="match status" value="1"/>
</dbReference>
<dbReference type="GO" id="GO:0032936">
    <property type="term" value="C:SREBP-SCAP complex"/>
    <property type="evidence" value="ECO:0007669"/>
    <property type="project" value="TreeGrafter"/>
</dbReference>
<keyword evidence="6" id="KW-0333">Golgi apparatus</keyword>
<proteinExistence type="predicted"/>
<dbReference type="GO" id="GO:0045540">
    <property type="term" value="P:regulation of cholesterol biosynthetic process"/>
    <property type="evidence" value="ECO:0007669"/>
    <property type="project" value="TreeGrafter"/>
</dbReference>
<feature type="compositionally biased region" description="Low complexity" evidence="8">
    <location>
        <begin position="1007"/>
        <end position="1019"/>
    </location>
</feature>
<dbReference type="GO" id="GO:0005789">
    <property type="term" value="C:endoplasmic reticulum membrane"/>
    <property type="evidence" value="ECO:0007669"/>
    <property type="project" value="InterPro"/>
</dbReference>
<dbReference type="PANTHER" id="PTHR46378:SF1">
    <property type="entry name" value="STEROL REGULATORY ELEMENT-BINDING PROTEIN CLEAVAGE-ACTIVATING PROTEIN"/>
    <property type="match status" value="1"/>
</dbReference>
<comment type="subcellular location">
    <subcellularLocation>
        <location evidence="1">Endoplasmic reticulum</location>
    </subcellularLocation>
    <subcellularLocation>
        <location evidence="2">Golgi apparatus membrane</location>
    </subcellularLocation>
</comment>
<dbReference type="InterPro" id="IPR053958">
    <property type="entry name" value="HMGCR/SNAP/NPC1-like_SSD"/>
</dbReference>
<feature type="domain" description="SSD" evidence="10">
    <location>
        <begin position="263"/>
        <end position="421"/>
    </location>
</feature>
<evidence type="ECO:0000256" key="2">
    <source>
        <dbReference type="ARBA" id="ARBA00004394"/>
    </source>
</evidence>
<feature type="transmembrane region" description="Helical" evidence="9">
    <location>
        <begin position="392"/>
        <end position="419"/>
    </location>
</feature>
<protein>
    <recommendedName>
        <fullName evidence="10">SSD domain-containing protein</fullName>
    </recommendedName>
</protein>
<feature type="region of interest" description="Disordered" evidence="8">
    <location>
        <begin position="1007"/>
        <end position="1046"/>
    </location>
</feature>
<evidence type="ECO:0000256" key="8">
    <source>
        <dbReference type="SAM" id="MobiDB-lite"/>
    </source>
</evidence>
<evidence type="ECO:0000256" key="6">
    <source>
        <dbReference type="ARBA" id="ARBA00023034"/>
    </source>
</evidence>
<reference evidence="11" key="1">
    <citation type="journal article" date="2020" name="Stud. Mycol.">
        <title>101 Dothideomycetes genomes: a test case for predicting lifestyles and emergence of pathogens.</title>
        <authorList>
            <person name="Haridas S."/>
            <person name="Albert R."/>
            <person name="Binder M."/>
            <person name="Bloem J."/>
            <person name="Labutti K."/>
            <person name="Salamov A."/>
            <person name="Andreopoulos B."/>
            <person name="Baker S."/>
            <person name="Barry K."/>
            <person name="Bills G."/>
            <person name="Bluhm B."/>
            <person name="Cannon C."/>
            <person name="Castanera R."/>
            <person name="Culley D."/>
            <person name="Daum C."/>
            <person name="Ezra D."/>
            <person name="Gonzalez J."/>
            <person name="Henrissat B."/>
            <person name="Kuo A."/>
            <person name="Liang C."/>
            <person name="Lipzen A."/>
            <person name="Lutzoni F."/>
            <person name="Magnuson J."/>
            <person name="Mondo S."/>
            <person name="Nolan M."/>
            <person name="Ohm R."/>
            <person name="Pangilinan J."/>
            <person name="Park H.-J."/>
            <person name="Ramirez L."/>
            <person name="Alfaro M."/>
            <person name="Sun H."/>
            <person name="Tritt A."/>
            <person name="Yoshinaga Y."/>
            <person name="Zwiers L.-H."/>
            <person name="Turgeon B."/>
            <person name="Goodwin S."/>
            <person name="Spatafora J."/>
            <person name="Crous P."/>
            <person name="Grigoriev I."/>
        </authorList>
    </citation>
    <scope>NUCLEOTIDE SEQUENCE</scope>
    <source>
        <strain evidence="11">CBS 260.36</strain>
    </source>
</reference>
<evidence type="ECO:0000259" key="10">
    <source>
        <dbReference type="PROSITE" id="PS50156"/>
    </source>
</evidence>
<organism evidence="11 12">
    <name type="scientific">Myriangium duriaei CBS 260.36</name>
    <dbReference type="NCBI Taxonomy" id="1168546"/>
    <lineage>
        <taxon>Eukaryota</taxon>
        <taxon>Fungi</taxon>
        <taxon>Dikarya</taxon>
        <taxon>Ascomycota</taxon>
        <taxon>Pezizomycotina</taxon>
        <taxon>Dothideomycetes</taxon>
        <taxon>Dothideomycetidae</taxon>
        <taxon>Myriangiales</taxon>
        <taxon>Myriangiaceae</taxon>
        <taxon>Myriangium</taxon>
    </lineage>
</organism>
<dbReference type="Proteomes" id="UP000799439">
    <property type="component" value="Unassembled WGS sequence"/>
</dbReference>
<keyword evidence="9" id="KW-1133">Transmembrane helix</keyword>
<feature type="transmembrane region" description="Helical" evidence="9">
    <location>
        <begin position="294"/>
        <end position="318"/>
    </location>
</feature>
<dbReference type="InterPro" id="IPR030225">
    <property type="entry name" value="SCAP"/>
</dbReference>
<dbReference type="SUPFAM" id="SSF82866">
    <property type="entry name" value="Multidrug efflux transporter AcrB transmembrane domain"/>
    <property type="match status" value="1"/>
</dbReference>
<evidence type="ECO:0000256" key="7">
    <source>
        <dbReference type="ARBA" id="ARBA00023136"/>
    </source>
</evidence>
<dbReference type="InterPro" id="IPR000731">
    <property type="entry name" value="SSD"/>
</dbReference>
<dbReference type="PROSITE" id="PS50156">
    <property type="entry name" value="SSD"/>
    <property type="match status" value="1"/>
</dbReference>
<evidence type="ECO:0000256" key="4">
    <source>
        <dbReference type="ARBA" id="ARBA00022737"/>
    </source>
</evidence>
<dbReference type="GO" id="GO:0032933">
    <property type="term" value="P:SREBP signaling pathway"/>
    <property type="evidence" value="ECO:0007669"/>
    <property type="project" value="InterPro"/>
</dbReference>
<dbReference type="Pfam" id="PF12349">
    <property type="entry name" value="Sterol-sensing"/>
    <property type="match status" value="1"/>
</dbReference>
<feature type="transmembrane region" description="Helical" evidence="9">
    <location>
        <begin position="363"/>
        <end position="386"/>
    </location>
</feature>
<feature type="transmembrane region" description="Helical" evidence="9">
    <location>
        <begin position="592"/>
        <end position="615"/>
    </location>
</feature>
<evidence type="ECO:0000313" key="12">
    <source>
        <dbReference type="Proteomes" id="UP000799439"/>
    </source>
</evidence>
<accession>A0A9P4J6Z0</accession>
<evidence type="ECO:0000256" key="9">
    <source>
        <dbReference type="SAM" id="Phobius"/>
    </source>
</evidence>
<feature type="transmembrane region" description="Helical" evidence="9">
    <location>
        <begin position="38"/>
        <end position="58"/>
    </location>
</feature>
<name>A0A9P4J6Z0_9PEZI</name>
<evidence type="ECO:0000256" key="5">
    <source>
        <dbReference type="ARBA" id="ARBA00022824"/>
    </source>
</evidence>